<sequence length="103" mass="11355">MFGITKFAVLVLLFVCLVEGAKRNAQCDLVCQRKMTIECCECIGCHQGMRFGKRSSPFSTPELENAAIAAAELTAVEQALLEMELANAAARAPSRRITDKFYH</sequence>
<organism evidence="2 3">
    <name type="scientific">Caenorhabditis nigoni</name>
    <dbReference type="NCBI Taxonomy" id="1611254"/>
    <lineage>
        <taxon>Eukaryota</taxon>
        <taxon>Metazoa</taxon>
        <taxon>Ecdysozoa</taxon>
        <taxon>Nematoda</taxon>
        <taxon>Chromadorea</taxon>
        <taxon>Rhabditida</taxon>
        <taxon>Rhabditina</taxon>
        <taxon>Rhabditomorpha</taxon>
        <taxon>Rhabditoidea</taxon>
        <taxon>Rhabditidae</taxon>
        <taxon>Peloderinae</taxon>
        <taxon>Caenorhabditis</taxon>
    </lineage>
</organism>
<feature type="chain" id="PRO_5013915715" evidence="1">
    <location>
        <begin position="21"/>
        <end position="103"/>
    </location>
</feature>
<name>A0A2G5SWA7_9PELO</name>
<reference evidence="3" key="1">
    <citation type="submission" date="2017-10" db="EMBL/GenBank/DDBJ databases">
        <title>Rapid genome shrinkage in a self-fertile nematode reveals novel sperm competition proteins.</title>
        <authorList>
            <person name="Yin D."/>
            <person name="Schwarz E.M."/>
            <person name="Thomas C.G."/>
            <person name="Felde R.L."/>
            <person name="Korf I.F."/>
            <person name="Cutter A.D."/>
            <person name="Schartner C.M."/>
            <person name="Ralston E.J."/>
            <person name="Meyer B.J."/>
            <person name="Haag E.S."/>
        </authorList>
    </citation>
    <scope>NUCLEOTIDE SEQUENCE [LARGE SCALE GENOMIC DNA]</scope>
    <source>
        <strain evidence="3">JU1422</strain>
    </source>
</reference>
<evidence type="ECO:0000256" key="1">
    <source>
        <dbReference type="SAM" id="SignalP"/>
    </source>
</evidence>
<dbReference type="EMBL" id="PDUG01000006">
    <property type="protein sequence ID" value="PIC19337.1"/>
    <property type="molecule type" value="Genomic_DNA"/>
</dbReference>
<dbReference type="AlphaFoldDB" id="A0A2G5SWA7"/>
<keyword evidence="1" id="KW-0732">Signal</keyword>
<dbReference type="OrthoDB" id="5872254at2759"/>
<evidence type="ECO:0000313" key="3">
    <source>
        <dbReference type="Proteomes" id="UP000230233"/>
    </source>
</evidence>
<proteinExistence type="predicted"/>
<evidence type="ECO:0000313" key="2">
    <source>
        <dbReference type="EMBL" id="PIC19337.1"/>
    </source>
</evidence>
<keyword evidence="3" id="KW-1185">Reference proteome</keyword>
<gene>
    <name evidence="2" type="primary">Cni-C39D10.2</name>
    <name evidence="2" type="synonym">Cnig_chr_X.g24922</name>
    <name evidence="2" type="ORF">B9Z55_024922</name>
</gene>
<dbReference type="Proteomes" id="UP000230233">
    <property type="component" value="Chromosome X"/>
</dbReference>
<feature type="signal peptide" evidence="1">
    <location>
        <begin position="1"/>
        <end position="20"/>
    </location>
</feature>
<accession>A0A2G5SWA7</accession>
<protein>
    <submittedName>
        <fullName evidence="2">Uncharacterized protein</fullName>
    </submittedName>
</protein>
<comment type="caution">
    <text evidence="2">The sequence shown here is derived from an EMBL/GenBank/DDBJ whole genome shotgun (WGS) entry which is preliminary data.</text>
</comment>